<name>A0A8J3JNA5_9ACTN</name>
<dbReference type="GO" id="GO:0046983">
    <property type="term" value="F:protein dimerization activity"/>
    <property type="evidence" value="ECO:0007669"/>
    <property type="project" value="InterPro"/>
</dbReference>
<dbReference type="PANTHER" id="PTHR24421:SF10">
    <property type="entry name" value="NITRATE_NITRITE SENSOR PROTEIN NARQ"/>
    <property type="match status" value="1"/>
</dbReference>
<dbReference type="Gene3D" id="1.20.5.1930">
    <property type="match status" value="1"/>
</dbReference>
<keyword evidence="5" id="KW-0547">Nucleotide-binding</keyword>
<comment type="catalytic activity">
    <reaction evidence="1">
        <text>ATP + protein L-histidine = ADP + protein N-phospho-L-histidine.</text>
        <dbReference type="EC" id="2.7.13.3"/>
    </reaction>
</comment>
<proteinExistence type="predicted"/>
<dbReference type="Pfam" id="PF02518">
    <property type="entry name" value="HATPase_c"/>
    <property type="match status" value="1"/>
</dbReference>
<evidence type="ECO:0000313" key="12">
    <source>
        <dbReference type="EMBL" id="GIF82035.1"/>
    </source>
</evidence>
<dbReference type="InterPro" id="IPR003594">
    <property type="entry name" value="HATPase_dom"/>
</dbReference>
<dbReference type="InterPro" id="IPR011712">
    <property type="entry name" value="Sig_transdc_His_kin_sub3_dim/P"/>
</dbReference>
<feature type="domain" description="Signal transduction histidine kinase subgroup 3 dimerisation and phosphoacceptor" evidence="11">
    <location>
        <begin position="401"/>
        <end position="466"/>
    </location>
</feature>
<dbReference type="CDD" id="cd16917">
    <property type="entry name" value="HATPase_UhpB-NarQ-NarX-like"/>
    <property type="match status" value="1"/>
</dbReference>
<evidence type="ECO:0000256" key="7">
    <source>
        <dbReference type="ARBA" id="ARBA00022840"/>
    </source>
</evidence>
<keyword evidence="9" id="KW-1133">Transmembrane helix</keyword>
<evidence type="ECO:0000256" key="3">
    <source>
        <dbReference type="ARBA" id="ARBA00022553"/>
    </source>
</evidence>
<dbReference type="GO" id="GO:0000155">
    <property type="term" value="F:phosphorelay sensor kinase activity"/>
    <property type="evidence" value="ECO:0007669"/>
    <property type="project" value="InterPro"/>
</dbReference>
<dbReference type="SUPFAM" id="SSF55874">
    <property type="entry name" value="ATPase domain of HSP90 chaperone/DNA topoisomerase II/histidine kinase"/>
    <property type="match status" value="1"/>
</dbReference>
<feature type="transmembrane region" description="Helical" evidence="9">
    <location>
        <begin position="178"/>
        <end position="203"/>
    </location>
</feature>
<keyword evidence="8" id="KW-0902">Two-component regulatory system</keyword>
<keyword evidence="7" id="KW-0067">ATP-binding</keyword>
<dbReference type="RefSeq" id="WP_203746793.1">
    <property type="nucleotide sequence ID" value="NZ_BONF01000017.1"/>
</dbReference>
<dbReference type="GO" id="GO:0005524">
    <property type="term" value="F:ATP binding"/>
    <property type="evidence" value="ECO:0007669"/>
    <property type="project" value="UniProtKB-KW"/>
</dbReference>
<dbReference type="Pfam" id="PF07730">
    <property type="entry name" value="HisKA_3"/>
    <property type="match status" value="1"/>
</dbReference>
<reference evidence="12 13" key="1">
    <citation type="submission" date="2021-01" db="EMBL/GenBank/DDBJ databases">
        <title>Whole genome shotgun sequence of Catellatospora bangladeshensis NBRC 107357.</title>
        <authorList>
            <person name="Komaki H."/>
            <person name="Tamura T."/>
        </authorList>
    </citation>
    <scope>NUCLEOTIDE SEQUENCE [LARGE SCALE GENOMIC DNA]</scope>
    <source>
        <strain evidence="12 13">NBRC 107357</strain>
    </source>
</reference>
<evidence type="ECO:0000256" key="2">
    <source>
        <dbReference type="ARBA" id="ARBA00012438"/>
    </source>
</evidence>
<evidence type="ECO:0000256" key="4">
    <source>
        <dbReference type="ARBA" id="ARBA00022679"/>
    </source>
</evidence>
<feature type="transmembrane region" description="Helical" evidence="9">
    <location>
        <begin position="215"/>
        <end position="240"/>
    </location>
</feature>
<evidence type="ECO:0000256" key="9">
    <source>
        <dbReference type="SAM" id="Phobius"/>
    </source>
</evidence>
<evidence type="ECO:0000256" key="5">
    <source>
        <dbReference type="ARBA" id="ARBA00022741"/>
    </source>
</evidence>
<keyword evidence="3" id="KW-0597">Phosphoprotein</keyword>
<evidence type="ECO:0000259" key="10">
    <source>
        <dbReference type="Pfam" id="PF02518"/>
    </source>
</evidence>
<dbReference type="GO" id="GO:0016020">
    <property type="term" value="C:membrane"/>
    <property type="evidence" value="ECO:0007669"/>
    <property type="project" value="InterPro"/>
</dbReference>
<gene>
    <name evidence="12" type="ORF">Cba03nite_33840</name>
</gene>
<keyword evidence="13" id="KW-1185">Reference proteome</keyword>
<evidence type="ECO:0000259" key="11">
    <source>
        <dbReference type="Pfam" id="PF07730"/>
    </source>
</evidence>
<dbReference type="Gene3D" id="3.30.565.10">
    <property type="entry name" value="Histidine kinase-like ATPase, C-terminal domain"/>
    <property type="match status" value="1"/>
</dbReference>
<dbReference type="EC" id="2.7.13.3" evidence="2"/>
<feature type="transmembrane region" description="Helical" evidence="9">
    <location>
        <begin position="70"/>
        <end position="86"/>
    </location>
</feature>
<accession>A0A8J3JNA5</accession>
<evidence type="ECO:0000256" key="6">
    <source>
        <dbReference type="ARBA" id="ARBA00022777"/>
    </source>
</evidence>
<comment type="caution">
    <text evidence="12">The sequence shown here is derived from an EMBL/GenBank/DDBJ whole genome shotgun (WGS) entry which is preliminary data.</text>
</comment>
<dbReference type="AlphaFoldDB" id="A0A8J3JNA5"/>
<evidence type="ECO:0000256" key="8">
    <source>
        <dbReference type="ARBA" id="ARBA00023012"/>
    </source>
</evidence>
<keyword evidence="4" id="KW-0808">Transferase</keyword>
<sequence length="588" mass="61667">MVARTSSGPSGPLLSAHSSIVAVLTAVNLWLGLRYSGLPGLAVASETGVGVCFAGLGLLAWCLRPRSRTGPWLLALGVAVLLTNPYDFRLPADLPGKGLITSVGGLTVWLQYAIAGHVLLGYPSGRLNGRLERILVRAAFTLALAGGVVLLLTLTSDPATCAQWCMHSPVQLVADRQLYVSIRAAVLAGWLVLAVVTLIVLARRLARSSRRQRRVFGFVAAALGLSVVLFAAFTATVAAGGAGTATAAILQYGHHWAGVAALPVPFFAGLMRERLAFASVGTLVARLEHVSAASVETALGQTLRDPHLRVAFPASGGWVDVSGRPYRPPDDGSQTLTRLGEPPIAVLVHDPALAEETHLLQAAGAAARLALDNARLHAELRARLAEVRASRQRIAAATDAERQRLERDLHDGAQQRFLGVGMGLSVLRNRTADHPDRELIDELSRELRAAIGDLRDVANGIRPAVLTDQGLASALADLARRSPAPVTLDVRVPDRLDAIVEATAYYLVSEALQNVAKHAGAATTRVRAVVQAGHLVIEVGDDGPGGASPQRGSGLRGLADRVDAVGGRLHLDSPPGGGTTLRAELPCA</sequence>
<dbReference type="InterPro" id="IPR050482">
    <property type="entry name" value="Sensor_HK_TwoCompSys"/>
</dbReference>
<dbReference type="EMBL" id="BONF01000017">
    <property type="protein sequence ID" value="GIF82035.1"/>
    <property type="molecule type" value="Genomic_DNA"/>
</dbReference>
<feature type="domain" description="Histidine kinase/HSP90-like ATPase" evidence="10">
    <location>
        <begin position="503"/>
        <end position="586"/>
    </location>
</feature>
<keyword evidence="6" id="KW-0418">Kinase</keyword>
<evidence type="ECO:0000256" key="1">
    <source>
        <dbReference type="ARBA" id="ARBA00000085"/>
    </source>
</evidence>
<feature type="transmembrane region" description="Helical" evidence="9">
    <location>
        <begin position="43"/>
        <end position="63"/>
    </location>
</feature>
<organism evidence="12 13">
    <name type="scientific">Catellatospora bangladeshensis</name>
    <dbReference type="NCBI Taxonomy" id="310355"/>
    <lineage>
        <taxon>Bacteria</taxon>
        <taxon>Bacillati</taxon>
        <taxon>Actinomycetota</taxon>
        <taxon>Actinomycetes</taxon>
        <taxon>Micromonosporales</taxon>
        <taxon>Micromonosporaceae</taxon>
        <taxon>Catellatospora</taxon>
    </lineage>
</organism>
<dbReference type="Proteomes" id="UP000601223">
    <property type="component" value="Unassembled WGS sequence"/>
</dbReference>
<feature type="transmembrane region" description="Helical" evidence="9">
    <location>
        <begin position="134"/>
        <end position="154"/>
    </location>
</feature>
<dbReference type="PANTHER" id="PTHR24421">
    <property type="entry name" value="NITRATE/NITRITE SENSOR PROTEIN NARX-RELATED"/>
    <property type="match status" value="1"/>
</dbReference>
<dbReference type="InterPro" id="IPR036890">
    <property type="entry name" value="HATPase_C_sf"/>
</dbReference>
<keyword evidence="9" id="KW-0812">Transmembrane</keyword>
<protein>
    <recommendedName>
        <fullName evidence="2">histidine kinase</fullName>
        <ecNumber evidence="2">2.7.13.3</ecNumber>
    </recommendedName>
</protein>
<keyword evidence="9" id="KW-0472">Membrane</keyword>
<evidence type="ECO:0000313" key="13">
    <source>
        <dbReference type="Proteomes" id="UP000601223"/>
    </source>
</evidence>
<feature type="transmembrane region" description="Helical" evidence="9">
    <location>
        <begin position="98"/>
        <end position="122"/>
    </location>
</feature>
<feature type="transmembrane region" description="Helical" evidence="9">
    <location>
        <begin position="12"/>
        <end position="31"/>
    </location>
</feature>